<gene>
    <name evidence="2" type="ORF">GN277_21330</name>
</gene>
<protein>
    <submittedName>
        <fullName evidence="2">Metallophosphatase</fullName>
    </submittedName>
</protein>
<evidence type="ECO:0000313" key="2">
    <source>
        <dbReference type="EMBL" id="MXP77800.1"/>
    </source>
</evidence>
<dbReference type="RefSeq" id="WP_159753422.1">
    <property type="nucleotide sequence ID" value="NZ_CASZNZ010000034.1"/>
</dbReference>
<feature type="domain" description="Calcineurin-like phosphoesterase" evidence="1">
    <location>
        <begin position="2"/>
        <end position="228"/>
    </location>
</feature>
<dbReference type="EMBL" id="WUQX01000001">
    <property type="protein sequence ID" value="MXP77800.1"/>
    <property type="molecule type" value="Genomic_DNA"/>
</dbReference>
<comment type="caution">
    <text evidence="2">The sequence shown here is derived from an EMBL/GenBank/DDBJ whole genome shotgun (WGS) entry which is preliminary data.</text>
</comment>
<reference evidence="2 3" key="1">
    <citation type="submission" date="2019-12" db="EMBL/GenBank/DDBJ databases">
        <title>Sporaefaciens musculi gen. nov., sp. nov., a novel bacterium isolated from the caecum of an obese mouse.</title>
        <authorList>
            <person name="Rasmussen T.S."/>
            <person name="Streidl T."/>
            <person name="Hitch T.C.A."/>
            <person name="Wortmann E."/>
            <person name="Deptula P."/>
            <person name="Hansen M."/>
            <person name="Nielsen D.S."/>
            <person name="Clavel T."/>
            <person name="Vogensen F.K."/>
        </authorList>
    </citation>
    <scope>NUCLEOTIDE SEQUENCE [LARGE SCALE GENOMIC DNA]</scope>
    <source>
        <strain evidence="2 3">WCA-9-b2</strain>
    </source>
</reference>
<dbReference type="SUPFAM" id="SSF56300">
    <property type="entry name" value="Metallo-dependent phosphatases"/>
    <property type="match status" value="1"/>
</dbReference>
<organism evidence="2 3">
    <name type="scientific">Sporofaciens musculi</name>
    <dbReference type="NCBI Taxonomy" id="2681861"/>
    <lineage>
        <taxon>Bacteria</taxon>
        <taxon>Bacillati</taxon>
        <taxon>Bacillota</taxon>
        <taxon>Clostridia</taxon>
        <taxon>Lachnospirales</taxon>
        <taxon>Lachnospiraceae</taxon>
        <taxon>Sporofaciens</taxon>
    </lineage>
</organism>
<sequence length="247" mass="29599">MIYVTGDCHGDYRRFNTAVFPEQKEMNKDDYVIICGDFGYWDESKEQKYWLKWLDGKPFTTLWVDGNHENYDLLKKHRVTQWHGGKVQYIMPSVIHLMRGQIYELQGYRVFTFGGAKSHDISGGVLEASDPNLRAKRRKLEKKNELYRINHVSWWKEEMPSEEELAEGLRNLIRNNWDVDFIFSHCCAGSTQERIAGEMYQPNILTRYFDKIKEMCRYRKWFFGHYHDNKNIGNKEILLYEQIIRIC</sequence>
<evidence type="ECO:0000259" key="1">
    <source>
        <dbReference type="Pfam" id="PF00149"/>
    </source>
</evidence>
<dbReference type="InterPro" id="IPR029052">
    <property type="entry name" value="Metallo-depent_PP-like"/>
</dbReference>
<dbReference type="Proteomes" id="UP000460412">
    <property type="component" value="Unassembled WGS sequence"/>
</dbReference>
<dbReference type="Pfam" id="PF00149">
    <property type="entry name" value="Metallophos"/>
    <property type="match status" value="1"/>
</dbReference>
<dbReference type="CDD" id="cd00838">
    <property type="entry name" value="MPP_superfamily"/>
    <property type="match status" value="1"/>
</dbReference>
<dbReference type="Gene3D" id="3.60.21.10">
    <property type="match status" value="1"/>
</dbReference>
<dbReference type="GO" id="GO:0016787">
    <property type="term" value="F:hydrolase activity"/>
    <property type="evidence" value="ECO:0007669"/>
    <property type="project" value="InterPro"/>
</dbReference>
<evidence type="ECO:0000313" key="3">
    <source>
        <dbReference type="Proteomes" id="UP000460412"/>
    </source>
</evidence>
<name>A0A7X3SKV9_9FIRM</name>
<proteinExistence type="predicted"/>
<dbReference type="InterPro" id="IPR004843">
    <property type="entry name" value="Calcineurin-like_PHP"/>
</dbReference>
<keyword evidence="3" id="KW-1185">Reference proteome</keyword>
<accession>A0A7X3SKV9</accession>
<dbReference type="AlphaFoldDB" id="A0A7X3SKV9"/>